<evidence type="ECO:0000256" key="1">
    <source>
        <dbReference type="SAM" id="Phobius"/>
    </source>
</evidence>
<keyword evidence="1" id="KW-1133">Transmembrane helix</keyword>
<keyword evidence="1" id="KW-0812">Transmembrane</keyword>
<dbReference type="AlphaFoldDB" id="A0A2T3ABL1"/>
<dbReference type="EMBL" id="KZ678418">
    <property type="protein sequence ID" value="PSR90496.1"/>
    <property type="molecule type" value="Genomic_DNA"/>
</dbReference>
<evidence type="ECO:0000313" key="3">
    <source>
        <dbReference type="Proteomes" id="UP000241462"/>
    </source>
</evidence>
<sequence>MLDLSILFSTFTFTFTLSSLHTVTLLLTFAPSRSLRLSSRLRLQEPKCVDPVFATCVLSRFRSRTYLRAGVQDRQTAPLNADPPRDRPVWTASRLSALSIPLRQRALRRR</sequence>
<accession>A0A2T3ABL1</accession>
<keyword evidence="3" id="KW-1185">Reference proteome</keyword>
<organism evidence="2 3">
    <name type="scientific">Coniella lustricola</name>
    <dbReference type="NCBI Taxonomy" id="2025994"/>
    <lineage>
        <taxon>Eukaryota</taxon>
        <taxon>Fungi</taxon>
        <taxon>Dikarya</taxon>
        <taxon>Ascomycota</taxon>
        <taxon>Pezizomycotina</taxon>
        <taxon>Sordariomycetes</taxon>
        <taxon>Sordariomycetidae</taxon>
        <taxon>Diaporthales</taxon>
        <taxon>Schizoparmaceae</taxon>
        <taxon>Coniella</taxon>
    </lineage>
</organism>
<gene>
    <name evidence="2" type="ORF">BD289DRAFT_212099</name>
</gene>
<evidence type="ECO:0000313" key="2">
    <source>
        <dbReference type="EMBL" id="PSR90496.1"/>
    </source>
</evidence>
<dbReference type="Proteomes" id="UP000241462">
    <property type="component" value="Unassembled WGS sequence"/>
</dbReference>
<reference evidence="2 3" key="1">
    <citation type="journal article" date="2018" name="Mycol. Prog.">
        <title>Coniella lustricola, a new species from submerged detritus.</title>
        <authorList>
            <person name="Raudabaugh D.B."/>
            <person name="Iturriaga T."/>
            <person name="Carver A."/>
            <person name="Mondo S."/>
            <person name="Pangilinan J."/>
            <person name="Lipzen A."/>
            <person name="He G."/>
            <person name="Amirebrahimi M."/>
            <person name="Grigoriev I.V."/>
            <person name="Miller A.N."/>
        </authorList>
    </citation>
    <scope>NUCLEOTIDE SEQUENCE [LARGE SCALE GENOMIC DNA]</scope>
    <source>
        <strain evidence="2 3">B22-T-1</strain>
    </source>
</reference>
<keyword evidence="1" id="KW-0472">Membrane</keyword>
<feature type="transmembrane region" description="Helical" evidence="1">
    <location>
        <begin position="6"/>
        <end position="30"/>
    </location>
</feature>
<protein>
    <submittedName>
        <fullName evidence="2">Uncharacterized protein</fullName>
    </submittedName>
</protein>
<dbReference type="InParanoid" id="A0A2T3ABL1"/>
<name>A0A2T3ABL1_9PEZI</name>
<proteinExistence type="predicted"/>